<feature type="region of interest" description="Disordered" evidence="1">
    <location>
        <begin position="296"/>
        <end position="317"/>
    </location>
</feature>
<proteinExistence type="predicted"/>
<evidence type="ECO:0008006" key="4">
    <source>
        <dbReference type="Google" id="ProtNLM"/>
    </source>
</evidence>
<evidence type="ECO:0000256" key="1">
    <source>
        <dbReference type="SAM" id="MobiDB-lite"/>
    </source>
</evidence>
<dbReference type="Proteomes" id="UP000653644">
    <property type="component" value="Unassembled WGS sequence"/>
</dbReference>
<reference evidence="3" key="1">
    <citation type="journal article" date="2019" name="Int. J. Syst. Evol. Microbiol.">
        <title>The Global Catalogue of Microorganisms (GCM) 10K type strain sequencing project: providing services to taxonomists for standard genome sequencing and annotation.</title>
        <authorList>
            <consortium name="The Broad Institute Genomics Platform"/>
            <consortium name="The Broad Institute Genome Sequencing Center for Infectious Disease"/>
            <person name="Wu L."/>
            <person name="Ma J."/>
        </authorList>
    </citation>
    <scope>NUCLEOTIDE SEQUENCE [LARGE SCALE GENOMIC DNA]</scope>
    <source>
        <strain evidence="3">JCM 4733</strain>
    </source>
</reference>
<accession>A0ABQ3D7N1</accession>
<sequence>MCAAQRPPEDPSLRLTVSARERLQAVVFDANAYGVARPNVEQLTRLAGRLAGIGIETWVPEPVAWEWAEHVSRDWEAVKNAARQERDRMNRAGIPVAVPTPPYDSREAVIDAVLANLSAIPHVRIVELTGSSAVEGLKDQVLQRKPAKTKGGTPEKPGSAVKTGASDSAWLRDVLDLAPPERILIVGADKDVDAAFKAWGKPMPLIRTLDKLRATLFDVTVDDGHAQAAIARHLVSQLPANTFDSDGTGFDIGHITGLESAITHSTDGDGSSLSVYGASVTRLLALAGVGEVSIGDDVSDDSARQEPAHTRRPGDLGSADHVTAYATAYFLAEGEATVQTLYNGGDPEVSVLHYDNILVRAELSFHFTDGLITAVEAEAEAEATLVKSAYDDDSDALHRLDEALTWVPGLELQVAPLLYSDSSELSTRIQGVPTRVSTTLTPRDGAWELELAIEHDGADDSLDLLEVSCDYDPGSWWGGHRDGVQGPDAYQVGVSGRDVLGSHGLWTVPAWIISRIDWDAFDASRSPQQPNTEHDD</sequence>
<protein>
    <recommendedName>
        <fullName evidence="4">DUF4935 domain-containing protein</fullName>
    </recommendedName>
</protein>
<feature type="compositionally biased region" description="Basic and acidic residues" evidence="1">
    <location>
        <begin position="301"/>
        <end position="314"/>
    </location>
</feature>
<name>A0ABQ3D7N1_9ACTN</name>
<keyword evidence="3" id="KW-1185">Reference proteome</keyword>
<evidence type="ECO:0000313" key="2">
    <source>
        <dbReference type="EMBL" id="GHA56993.1"/>
    </source>
</evidence>
<organism evidence="2 3">
    <name type="scientific">Streptomyces canarius</name>
    <dbReference type="NCBI Taxonomy" id="285453"/>
    <lineage>
        <taxon>Bacteria</taxon>
        <taxon>Bacillati</taxon>
        <taxon>Actinomycetota</taxon>
        <taxon>Actinomycetes</taxon>
        <taxon>Kitasatosporales</taxon>
        <taxon>Streptomycetaceae</taxon>
        <taxon>Streptomyces</taxon>
    </lineage>
</organism>
<comment type="caution">
    <text evidence="2">The sequence shown here is derived from an EMBL/GenBank/DDBJ whole genome shotgun (WGS) entry which is preliminary data.</text>
</comment>
<evidence type="ECO:0000313" key="3">
    <source>
        <dbReference type="Proteomes" id="UP000653644"/>
    </source>
</evidence>
<gene>
    <name evidence="2" type="ORF">GCM10010345_71920</name>
</gene>
<feature type="region of interest" description="Disordered" evidence="1">
    <location>
        <begin position="143"/>
        <end position="164"/>
    </location>
</feature>
<dbReference type="EMBL" id="BMVN01000037">
    <property type="protein sequence ID" value="GHA56993.1"/>
    <property type="molecule type" value="Genomic_DNA"/>
</dbReference>